<dbReference type="AlphaFoldDB" id="A0A1W6L3J4"/>
<sequence>MNTIADTVRPVALVTGASSGTGRDVAIALAEDGCDVGVLGRRTDALEATADRIRQLGRRACVLTADVRDEQAVAGALQVFLAWSGGRADVLVNAAGIPGPLGDPVGELQLGDFDAVMATNLRGPFLTMTHLLPVMCRQGNGRVINIGGTHGMRGRAGRASYATSKWALRGLTRSAALEVGAHGVTANVVAPGAIAVDRMRKRWAEQAEAEGVSEEEVLDRYVHAMGMALKRPNETSDVVATVRFLAGEGGRNITGQEIVVDGGVIV</sequence>
<organism evidence="3 4">
    <name type="scientific">Piscinibacter gummiphilus</name>
    <dbReference type="NCBI Taxonomy" id="946333"/>
    <lineage>
        <taxon>Bacteria</taxon>
        <taxon>Pseudomonadati</taxon>
        <taxon>Pseudomonadota</taxon>
        <taxon>Betaproteobacteria</taxon>
        <taxon>Burkholderiales</taxon>
        <taxon>Sphaerotilaceae</taxon>
        <taxon>Piscinibacter</taxon>
    </lineage>
</organism>
<dbReference type="PRINTS" id="PR00081">
    <property type="entry name" value="GDHRDH"/>
</dbReference>
<accession>A0A1W6L3J4</accession>
<dbReference type="Pfam" id="PF00106">
    <property type="entry name" value="adh_short"/>
    <property type="match status" value="1"/>
</dbReference>
<dbReference type="CDD" id="cd05233">
    <property type="entry name" value="SDR_c"/>
    <property type="match status" value="1"/>
</dbReference>
<evidence type="ECO:0000256" key="1">
    <source>
        <dbReference type="ARBA" id="ARBA00006484"/>
    </source>
</evidence>
<dbReference type="OrthoDB" id="9789083at2"/>
<protein>
    <submittedName>
        <fullName evidence="3">3-ketoacyl-ACP reductase</fullName>
    </submittedName>
</protein>
<dbReference type="PRINTS" id="PR00080">
    <property type="entry name" value="SDRFAMILY"/>
</dbReference>
<comment type="similarity">
    <text evidence="1 2">Belongs to the short-chain dehydrogenases/reductases (SDR) family.</text>
</comment>
<dbReference type="PANTHER" id="PTHR42879">
    <property type="entry name" value="3-OXOACYL-(ACYL-CARRIER-PROTEIN) REDUCTASE"/>
    <property type="match status" value="1"/>
</dbReference>
<dbReference type="KEGG" id="rgu:A4W93_01760"/>
<dbReference type="SUPFAM" id="SSF51735">
    <property type="entry name" value="NAD(P)-binding Rossmann-fold domains"/>
    <property type="match status" value="1"/>
</dbReference>
<gene>
    <name evidence="3" type="ORF">A4W93_01760</name>
</gene>
<evidence type="ECO:0000313" key="4">
    <source>
        <dbReference type="Proteomes" id="UP000193427"/>
    </source>
</evidence>
<proteinExistence type="inferred from homology"/>
<reference evidence="3 4" key="1">
    <citation type="submission" date="2016-04" db="EMBL/GenBank/DDBJ databases">
        <title>Complete genome sequence of natural rubber-degrading, novel Gram-negative bacterium, Rhizobacter gummiphilus strain NS21.</title>
        <authorList>
            <person name="Tabata M."/>
            <person name="Kasai D."/>
            <person name="Fukuda M."/>
        </authorList>
    </citation>
    <scope>NUCLEOTIDE SEQUENCE [LARGE SCALE GENOMIC DNA]</scope>
    <source>
        <strain evidence="3 4">NS21</strain>
    </source>
</reference>
<dbReference type="InterPro" id="IPR036291">
    <property type="entry name" value="NAD(P)-bd_dom_sf"/>
</dbReference>
<dbReference type="PANTHER" id="PTHR42879:SF2">
    <property type="entry name" value="3-OXOACYL-[ACYL-CARRIER-PROTEIN] REDUCTASE FABG"/>
    <property type="match status" value="1"/>
</dbReference>
<dbReference type="Gene3D" id="3.40.50.720">
    <property type="entry name" value="NAD(P)-binding Rossmann-like Domain"/>
    <property type="match status" value="1"/>
</dbReference>
<name>A0A1W6L3J4_9BURK</name>
<evidence type="ECO:0000313" key="3">
    <source>
        <dbReference type="EMBL" id="ARN18746.1"/>
    </source>
</evidence>
<evidence type="ECO:0000256" key="2">
    <source>
        <dbReference type="RuleBase" id="RU000363"/>
    </source>
</evidence>
<dbReference type="FunFam" id="3.40.50.720:FF:000084">
    <property type="entry name" value="Short-chain dehydrogenase reductase"/>
    <property type="match status" value="1"/>
</dbReference>
<dbReference type="InterPro" id="IPR002347">
    <property type="entry name" value="SDR_fam"/>
</dbReference>
<dbReference type="EMBL" id="CP015118">
    <property type="protein sequence ID" value="ARN18746.1"/>
    <property type="molecule type" value="Genomic_DNA"/>
</dbReference>
<dbReference type="InterPro" id="IPR050259">
    <property type="entry name" value="SDR"/>
</dbReference>
<dbReference type="Proteomes" id="UP000193427">
    <property type="component" value="Chromosome"/>
</dbReference>
<dbReference type="STRING" id="946333.A4W93_01760"/>
<keyword evidence="4" id="KW-1185">Reference proteome</keyword>
<dbReference type="RefSeq" id="WP_085748984.1">
    <property type="nucleotide sequence ID" value="NZ_BSPR01000012.1"/>
</dbReference>